<dbReference type="EMBL" id="CP061800">
    <property type="protein sequence ID" value="QTA87734.1"/>
    <property type="molecule type" value="Genomic_DNA"/>
</dbReference>
<keyword evidence="12" id="KW-1185">Reference proteome</keyword>
<keyword evidence="4 9" id="KW-0812">Transmembrane</keyword>
<keyword evidence="6 9" id="KW-0472">Membrane</keyword>
<comment type="similarity">
    <text evidence="7">Belongs to the methyl-accepting chemotaxis (MCP) protein family.</text>
</comment>
<evidence type="ECO:0000256" key="6">
    <source>
        <dbReference type="ARBA" id="ARBA00023136"/>
    </source>
</evidence>
<dbReference type="SUPFAM" id="SSF58104">
    <property type="entry name" value="Methyl-accepting chemotaxis protein (MCP) signaling domain"/>
    <property type="match status" value="1"/>
</dbReference>
<organism evidence="11 12">
    <name type="scientific">Desulfonema magnum</name>
    <dbReference type="NCBI Taxonomy" id="45655"/>
    <lineage>
        <taxon>Bacteria</taxon>
        <taxon>Pseudomonadati</taxon>
        <taxon>Thermodesulfobacteriota</taxon>
        <taxon>Desulfobacteria</taxon>
        <taxon>Desulfobacterales</taxon>
        <taxon>Desulfococcaceae</taxon>
        <taxon>Desulfonema</taxon>
    </lineage>
</organism>
<evidence type="ECO:0000256" key="1">
    <source>
        <dbReference type="ARBA" id="ARBA00004651"/>
    </source>
</evidence>
<protein>
    <submittedName>
        <fullName evidence="11">Methyl-accepting chemotaxis protein domain-containing protein, double Cache domain-containing</fullName>
    </submittedName>
</protein>
<feature type="domain" description="Methyl-accepting transducer" evidence="10">
    <location>
        <begin position="604"/>
        <end position="833"/>
    </location>
</feature>
<evidence type="ECO:0000256" key="4">
    <source>
        <dbReference type="ARBA" id="ARBA00022692"/>
    </source>
</evidence>
<evidence type="ECO:0000256" key="7">
    <source>
        <dbReference type="ARBA" id="ARBA00029447"/>
    </source>
</evidence>
<feature type="transmembrane region" description="Helical" evidence="9">
    <location>
        <begin position="566"/>
        <end position="591"/>
    </location>
</feature>
<keyword evidence="3" id="KW-0145">Chemotaxis</keyword>
<evidence type="ECO:0000313" key="12">
    <source>
        <dbReference type="Proteomes" id="UP000663722"/>
    </source>
</evidence>
<dbReference type="AlphaFoldDB" id="A0A975GNF9"/>
<dbReference type="Pfam" id="PF00015">
    <property type="entry name" value="MCPsignal"/>
    <property type="match status" value="1"/>
</dbReference>
<dbReference type="CDD" id="cd18774">
    <property type="entry name" value="PDC2_HK_sensor"/>
    <property type="match status" value="1"/>
</dbReference>
<dbReference type="Gene3D" id="3.30.450.20">
    <property type="entry name" value="PAS domain"/>
    <property type="match status" value="2"/>
</dbReference>
<evidence type="ECO:0000259" key="10">
    <source>
        <dbReference type="PROSITE" id="PS50111"/>
    </source>
</evidence>
<keyword evidence="8" id="KW-0807">Transducer</keyword>
<feature type="transmembrane region" description="Helical" evidence="9">
    <location>
        <begin position="12"/>
        <end position="32"/>
    </location>
</feature>
<dbReference type="GO" id="GO:0005886">
    <property type="term" value="C:plasma membrane"/>
    <property type="evidence" value="ECO:0007669"/>
    <property type="project" value="UniProtKB-SubCell"/>
</dbReference>
<accession>A0A975GNF9</accession>
<name>A0A975GNF9_9BACT</name>
<evidence type="ECO:0000313" key="11">
    <source>
        <dbReference type="EMBL" id="QTA87734.1"/>
    </source>
</evidence>
<keyword evidence="2" id="KW-1003">Cell membrane</keyword>
<dbReference type="PANTHER" id="PTHR43531">
    <property type="entry name" value="PROTEIN ICFG"/>
    <property type="match status" value="1"/>
</dbReference>
<evidence type="ECO:0000256" key="3">
    <source>
        <dbReference type="ARBA" id="ARBA00022500"/>
    </source>
</evidence>
<dbReference type="PROSITE" id="PS50111">
    <property type="entry name" value="CHEMOTAXIS_TRANSDUC_2"/>
    <property type="match status" value="1"/>
</dbReference>
<dbReference type="Proteomes" id="UP000663722">
    <property type="component" value="Chromosome"/>
</dbReference>
<evidence type="ECO:0000256" key="9">
    <source>
        <dbReference type="SAM" id="Phobius"/>
    </source>
</evidence>
<proteinExistence type="inferred from homology"/>
<dbReference type="RefSeq" id="WP_207682803.1">
    <property type="nucleotide sequence ID" value="NZ_CP061800.1"/>
</dbReference>
<dbReference type="InterPro" id="IPR051310">
    <property type="entry name" value="MCP_chemotaxis"/>
</dbReference>
<evidence type="ECO:0000256" key="2">
    <source>
        <dbReference type="ARBA" id="ARBA00022475"/>
    </source>
</evidence>
<dbReference type="PANTHER" id="PTHR43531:SF11">
    <property type="entry name" value="METHYL-ACCEPTING CHEMOTAXIS PROTEIN 3"/>
    <property type="match status" value="1"/>
</dbReference>
<evidence type="ECO:0000256" key="8">
    <source>
        <dbReference type="PROSITE-ProRule" id="PRU00284"/>
    </source>
</evidence>
<dbReference type="SMART" id="SM00283">
    <property type="entry name" value="MA"/>
    <property type="match status" value="1"/>
</dbReference>
<dbReference type="Pfam" id="PF02743">
    <property type="entry name" value="dCache_1"/>
    <property type="match status" value="1"/>
</dbReference>
<dbReference type="InterPro" id="IPR033479">
    <property type="entry name" value="dCache_1"/>
</dbReference>
<dbReference type="InterPro" id="IPR004089">
    <property type="entry name" value="MCPsignal_dom"/>
</dbReference>
<dbReference type="KEGG" id="dmm:dnm_037700"/>
<sequence length="858" mass="94697">MLKNIKLRTKLLAAFLAVGLIPFITVGIIAFVNSQKALSDQAFSKLESVRELKKAQIEDLFSERKVDMDVLIKTVATLRQAAFEKLRTVEEIKKAQVEEYFKKCLSDIRVISRNATIAEALDSFAYAIDEHGRLNENLYQFLEEEKYGSSLKQFKHEYGYYDLLLITKDGNVAYTLNKESDLGQNLISGHLKDSVLGRCFRNGLKGLSVQDFELYPPSDNQYISCISAPVLQHGDTMGVIALKLNKDALNTIVRRRKGMGKTGETYLVGKWENRISYRTDRILRKGKMGEAKSDNDADKAFSGETGSEIKIGSAGKMEIISYAPLEIPGLNWAILTTMRLEEVIAPKFEGEDEDYFASYIRDDGYADLFLIHPKGHIFYSAVHESDYDTNILNGKYSDTGLGRLVRQVSETRTFGFADIQPYPPSGGKPSAFMACPVIHNSEINMVVALQIPVDVINDVMQERSGMGRTGEAYLVGPDKLMRSDSYSEPENYSVNASFAHPEKGSVDTKAVQEALDKKTGRDIIKNYIGREVLSAYTPLKVWDTTWSLIVEIRTEEAFVSLRELKLLMNAVVIIVVLFIFVFTVLLARYIIKPVNQVITGLAKSSYQVAFAASEVSANSHIQSENASDQAAAVEETSASLEEMSAMSRETSKLSLGAKQLMNENIEKSGRSLKALIELTRKMTQIEADSGQMGQIIKNIDEIAFQTNLLALNAAIEAARAGEAGAGFAVVADEVRTLALRTTEAAKNTQVLLESAVGRVSQATRSIRDINKDFEGIIESATTMGEKTAAITEASREVSRGIEQISLSSSDIEKVTQQVAASSEASAAVSEKLAAQAEVMKAFVNELEELVEGILRIEN</sequence>
<comment type="subcellular location">
    <subcellularLocation>
        <location evidence="1">Cell membrane</location>
        <topology evidence="1">Multi-pass membrane protein</topology>
    </subcellularLocation>
</comment>
<dbReference type="Gene3D" id="1.10.287.950">
    <property type="entry name" value="Methyl-accepting chemotaxis protein"/>
    <property type="match status" value="1"/>
</dbReference>
<keyword evidence="5 9" id="KW-1133">Transmembrane helix</keyword>
<dbReference type="GO" id="GO:0004888">
    <property type="term" value="F:transmembrane signaling receptor activity"/>
    <property type="evidence" value="ECO:0007669"/>
    <property type="project" value="TreeGrafter"/>
</dbReference>
<dbReference type="GO" id="GO:0006935">
    <property type="term" value="P:chemotaxis"/>
    <property type="evidence" value="ECO:0007669"/>
    <property type="project" value="UniProtKB-KW"/>
</dbReference>
<evidence type="ECO:0000256" key="5">
    <source>
        <dbReference type="ARBA" id="ARBA00022989"/>
    </source>
</evidence>
<gene>
    <name evidence="11" type="ORF">dnm_037700</name>
</gene>
<reference evidence="11" key="1">
    <citation type="journal article" date="2021" name="Microb. Physiol.">
        <title>Proteogenomic Insights into the Physiology of Marine, Sulfate-Reducing, Filamentous Desulfonema limicola and Desulfonema magnum.</title>
        <authorList>
            <person name="Schnaars V."/>
            <person name="Wohlbrand L."/>
            <person name="Scheve S."/>
            <person name="Hinrichs C."/>
            <person name="Reinhardt R."/>
            <person name="Rabus R."/>
        </authorList>
    </citation>
    <scope>NUCLEOTIDE SEQUENCE</scope>
    <source>
        <strain evidence="11">4be13</strain>
    </source>
</reference>
<dbReference type="GO" id="GO:0007165">
    <property type="term" value="P:signal transduction"/>
    <property type="evidence" value="ECO:0007669"/>
    <property type="project" value="UniProtKB-KW"/>
</dbReference>